<dbReference type="InterPro" id="IPR023867">
    <property type="entry name" value="Sulphatase_maturase_rSAM"/>
</dbReference>
<evidence type="ECO:0000259" key="7">
    <source>
        <dbReference type="PROSITE" id="PS51918"/>
    </source>
</evidence>
<sequence>MTAIDTVLLKVASRCNLDCSYCYVYRMGDEGWRTQPKRMEPSVTIAVAERLAALAAAQARGFSVVFHGGEPLLIGALRFLELCRVLKKALPFDSALHLQTNGVLLTDEILSICAEYEVGISVSIDGPAAVHDRHRPDRRGGASHGRVTAAIDRLRAHPAGASLFTGVLAVVDLQANPASVYAFLKSIGAPSIDFLYRDGHHDVLPVGKASLLSTEYGEWMSQLLDVYLADPKPTRIRVLDDMLKLLLGGKGEKEGIGLNSYGILVIDTDGSVNKNDTLKSARSGDRFQTSWSVLTHDLSEVVSSREFAAYHHAQLPVAPACLACSDLRVCGGGMPAHRWSASNGFANSSVFCADQRYLIDSMRAHLARRGIAA</sequence>
<dbReference type="InterPro" id="IPR013785">
    <property type="entry name" value="Aldolase_TIM"/>
</dbReference>
<organism evidence="8 9">
    <name type="scientific">Methylobacterium iners</name>
    <dbReference type="NCBI Taxonomy" id="418707"/>
    <lineage>
        <taxon>Bacteria</taxon>
        <taxon>Pseudomonadati</taxon>
        <taxon>Pseudomonadota</taxon>
        <taxon>Alphaproteobacteria</taxon>
        <taxon>Hyphomicrobiales</taxon>
        <taxon>Methylobacteriaceae</taxon>
        <taxon>Methylobacterium</taxon>
    </lineage>
</organism>
<evidence type="ECO:0000256" key="3">
    <source>
        <dbReference type="ARBA" id="ARBA00022691"/>
    </source>
</evidence>
<evidence type="ECO:0000256" key="1">
    <source>
        <dbReference type="ARBA" id="ARBA00001966"/>
    </source>
</evidence>
<protein>
    <submittedName>
        <fullName evidence="8">Anaerobic sulfatase-maturating enzyme</fullName>
    </submittedName>
</protein>
<dbReference type="PANTHER" id="PTHR43273">
    <property type="entry name" value="ANAEROBIC SULFATASE-MATURATING ENZYME HOMOLOG ASLB-RELATED"/>
    <property type="match status" value="1"/>
</dbReference>
<dbReference type="EMBL" id="BPQP01000100">
    <property type="protein sequence ID" value="GJD97685.1"/>
    <property type="molecule type" value="Genomic_DNA"/>
</dbReference>
<dbReference type="InterPro" id="IPR007197">
    <property type="entry name" value="rSAM"/>
</dbReference>
<name>A0ABQ4S3H6_9HYPH</name>
<evidence type="ECO:0000256" key="2">
    <source>
        <dbReference type="ARBA" id="ARBA00022485"/>
    </source>
</evidence>
<keyword evidence="2" id="KW-0004">4Fe-4S</keyword>
<keyword evidence="9" id="KW-1185">Reference proteome</keyword>
<evidence type="ECO:0000313" key="8">
    <source>
        <dbReference type="EMBL" id="GJD97685.1"/>
    </source>
</evidence>
<dbReference type="PROSITE" id="PS01305">
    <property type="entry name" value="MOAA_NIFB_PQQE"/>
    <property type="match status" value="1"/>
</dbReference>
<evidence type="ECO:0000256" key="6">
    <source>
        <dbReference type="ARBA" id="ARBA00023014"/>
    </source>
</evidence>
<accession>A0ABQ4S3H6</accession>
<dbReference type="Proteomes" id="UP001055125">
    <property type="component" value="Unassembled WGS sequence"/>
</dbReference>
<dbReference type="InterPro" id="IPR058240">
    <property type="entry name" value="rSAM_sf"/>
</dbReference>
<dbReference type="SFLD" id="SFLDG01072">
    <property type="entry name" value="dehydrogenase_like"/>
    <property type="match status" value="1"/>
</dbReference>
<reference evidence="8" key="1">
    <citation type="journal article" date="2021" name="Front. Microbiol.">
        <title>Comprehensive Comparative Genomics and Phenotyping of Methylobacterium Species.</title>
        <authorList>
            <person name="Alessa O."/>
            <person name="Ogura Y."/>
            <person name="Fujitani Y."/>
            <person name="Takami H."/>
            <person name="Hayashi T."/>
            <person name="Sahin N."/>
            <person name="Tani A."/>
        </authorList>
    </citation>
    <scope>NUCLEOTIDE SEQUENCE</scope>
    <source>
        <strain evidence="8">DSM 19015</strain>
    </source>
</reference>
<dbReference type="PANTHER" id="PTHR43273:SF8">
    <property type="entry name" value="RADICAL SAM DOMAIN PROTEIN"/>
    <property type="match status" value="1"/>
</dbReference>
<comment type="caution">
    <text evidence="8">The sequence shown here is derived from an EMBL/GenBank/DDBJ whole genome shotgun (WGS) entry which is preliminary data.</text>
</comment>
<dbReference type="SFLD" id="SFLDG01067">
    <property type="entry name" value="SPASM/twitch_domain_containing"/>
    <property type="match status" value="1"/>
</dbReference>
<keyword evidence="6" id="KW-0411">Iron-sulfur</keyword>
<dbReference type="SFLD" id="SFLDS00029">
    <property type="entry name" value="Radical_SAM"/>
    <property type="match status" value="1"/>
</dbReference>
<gene>
    <name evidence="8" type="ORF">OCOJLMKI_4918</name>
</gene>
<keyword evidence="3" id="KW-0949">S-adenosyl-L-methionine</keyword>
<dbReference type="PROSITE" id="PS51918">
    <property type="entry name" value="RADICAL_SAM"/>
    <property type="match status" value="1"/>
</dbReference>
<evidence type="ECO:0000313" key="9">
    <source>
        <dbReference type="Proteomes" id="UP001055125"/>
    </source>
</evidence>
<keyword evidence="4" id="KW-0479">Metal-binding</keyword>
<reference evidence="8" key="2">
    <citation type="submission" date="2021-08" db="EMBL/GenBank/DDBJ databases">
        <authorList>
            <person name="Tani A."/>
            <person name="Ola A."/>
            <person name="Ogura Y."/>
            <person name="Katsura K."/>
            <person name="Hayashi T."/>
        </authorList>
    </citation>
    <scope>NUCLEOTIDE SEQUENCE</scope>
    <source>
        <strain evidence="8">DSM 19015</strain>
    </source>
</reference>
<keyword evidence="5" id="KW-0408">Iron</keyword>
<dbReference type="NCBIfam" id="NF041707">
    <property type="entry name" value="rSAM_YhhB"/>
    <property type="match status" value="1"/>
</dbReference>
<dbReference type="RefSeq" id="WP_238246739.1">
    <property type="nucleotide sequence ID" value="NZ_BPQP01000100.1"/>
</dbReference>
<proteinExistence type="predicted"/>
<comment type="cofactor">
    <cofactor evidence="1">
        <name>[4Fe-4S] cluster</name>
        <dbReference type="ChEBI" id="CHEBI:49883"/>
    </cofactor>
</comment>
<dbReference type="CDD" id="cd01335">
    <property type="entry name" value="Radical_SAM"/>
    <property type="match status" value="1"/>
</dbReference>
<feature type="domain" description="Radical SAM core" evidence="7">
    <location>
        <begin position="1"/>
        <end position="250"/>
    </location>
</feature>
<dbReference type="Gene3D" id="3.20.20.70">
    <property type="entry name" value="Aldolase class I"/>
    <property type="match status" value="1"/>
</dbReference>
<dbReference type="SUPFAM" id="SSF102114">
    <property type="entry name" value="Radical SAM enzymes"/>
    <property type="match status" value="1"/>
</dbReference>
<dbReference type="Pfam" id="PF04055">
    <property type="entry name" value="Radical_SAM"/>
    <property type="match status" value="1"/>
</dbReference>
<dbReference type="InterPro" id="IPR000385">
    <property type="entry name" value="MoaA_NifB_PqqE_Fe-S-bd_CS"/>
</dbReference>
<evidence type="ECO:0000256" key="5">
    <source>
        <dbReference type="ARBA" id="ARBA00023004"/>
    </source>
</evidence>
<evidence type="ECO:0000256" key="4">
    <source>
        <dbReference type="ARBA" id="ARBA00022723"/>
    </source>
</evidence>
<dbReference type="SFLD" id="SFLDG01386">
    <property type="entry name" value="main_SPASM_domain-containing"/>
    <property type="match status" value="1"/>
</dbReference>